<comment type="similarity">
    <text evidence="1">Belongs to the protein kinase superfamily. STE Ser/Thr protein kinase family. STE20 subfamily.</text>
</comment>
<dbReference type="SMART" id="SM00220">
    <property type="entry name" value="S_TKc"/>
    <property type="match status" value="1"/>
</dbReference>
<dbReference type="GO" id="GO:0005524">
    <property type="term" value="F:ATP binding"/>
    <property type="evidence" value="ECO:0007669"/>
    <property type="project" value="InterPro"/>
</dbReference>
<dbReference type="Proteomes" id="UP000032141">
    <property type="component" value="Chromosome C8"/>
</dbReference>
<dbReference type="PANTHER" id="PTHR48014:SF18">
    <property type="entry name" value="PROTEIN KINASE SUPERFAMILY PROTEIN"/>
    <property type="match status" value="1"/>
</dbReference>
<dbReference type="InterPro" id="IPR000719">
    <property type="entry name" value="Prot_kinase_dom"/>
</dbReference>
<dbReference type="GO" id="GO:0004672">
    <property type="term" value="F:protein kinase activity"/>
    <property type="evidence" value="ECO:0007669"/>
    <property type="project" value="InterPro"/>
</dbReference>
<reference evidence="3 4" key="1">
    <citation type="journal article" date="2014" name="Genome Biol.">
        <title>Transcriptome and methylome profiling reveals relics of genome dominance in the mesopolyploid Brassica oleracea.</title>
        <authorList>
            <person name="Parkin I.A."/>
            <person name="Koh C."/>
            <person name="Tang H."/>
            <person name="Robinson S.J."/>
            <person name="Kagale S."/>
            <person name="Clarke W.E."/>
            <person name="Town C.D."/>
            <person name="Nixon J."/>
            <person name="Krishnakumar V."/>
            <person name="Bidwell S.L."/>
            <person name="Denoeud F."/>
            <person name="Belcram H."/>
            <person name="Links M.G."/>
            <person name="Just J."/>
            <person name="Clarke C."/>
            <person name="Bender T."/>
            <person name="Huebert T."/>
            <person name="Mason A.S."/>
            <person name="Pires J.C."/>
            <person name="Barker G."/>
            <person name="Moore J."/>
            <person name="Walley P.G."/>
            <person name="Manoli S."/>
            <person name="Batley J."/>
            <person name="Edwards D."/>
            <person name="Nelson M.N."/>
            <person name="Wang X."/>
            <person name="Paterson A.H."/>
            <person name="King G."/>
            <person name="Bancroft I."/>
            <person name="Chalhoub B."/>
            <person name="Sharpe A.G."/>
        </authorList>
    </citation>
    <scope>NUCLEOTIDE SEQUENCE</scope>
    <source>
        <strain evidence="3 4">cv. TO1000</strain>
    </source>
</reference>
<dbReference type="EnsemblPlants" id="Bo8g081970.1">
    <property type="protein sequence ID" value="Bo8g081970.1"/>
    <property type="gene ID" value="Bo8g081970"/>
</dbReference>
<organism evidence="3 4">
    <name type="scientific">Brassica oleracea var. oleracea</name>
    <dbReference type="NCBI Taxonomy" id="109376"/>
    <lineage>
        <taxon>Eukaryota</taxon>
        <taxon>Viridiplantae</taxon>
        <taxon>Streptophyta</taxon>
        <taxon>Embryophyta</taxon>
        <taxon>Tracheophyta</taxon>
        <taxon>Spermatophyta</taxon>
        <taxon>Magnoliopsida</taxon>
        <taxon>eudicotyledons</taxon>
        <taxon>Gunneridae</taxon>
        <taxon>Pentapetalae</taxon>
        <taxon>rosids</taxon>
        <taxon>malvids</taxon>
        <taxon>Brassicales</taxon>
        <taxon>Brassicaceae</taxon>
        <taxon>Brassiceae</taxon>
        <taxon>Brassica</taxon>
    </lineage>
</organism>
<dbReference type="Pfam" id="PF00069">
    <property type="entry name" value="Pkinase"/>
    <property type="match status" value="1"/>
</dbReference>
<reference evidence="3" key="2">
    <citation type="submission" date="2015-03" db="UniProtKB">
        <authorList>
            <consortium name="EnsemblPlants"/>
        </authorList>
    </citation>
    <scope>IDENTIFICATION</scope>
</reference>
<dbReference type="Gene3D" id="1.10.510.10">
    <property type="entry name" value="Transferase(Phosphotransferase) domain 1"/>
    <property type="match status" value="1"/>
</dbReference>
<dbReference type="HOGENOM" id="CLU_734369_0_0_1"/>
<dbReference type="InterPro" id="IPR047173">
    <property type="entry name" value="STRAD_A/B-like"/>
</dbReference>
<dbReference type="STRING" id="109376.A0A0D3DSI9"/>
<sequence length="377" mass="43133">MEPRFVEGVETISKERTIKEEEILKKLAISQWLADGPKTWCYVCFSEFLWPNCTILMYNDVAVRCFECRKMVVAMEDSSNPFKGLDPSQAIHSGRCSSVVEARLLHYWEARRGCFIMRVDLLLVDGRVDTDDPLYLPRHVFTHGQLYVAISRVTTPTGLMISDETSDVDGKDGVTNIVYNEIVKDVRVTQASLLPVKSTSGYKGTRRRRDIIKLEIADIWSFGITALELAHGHAPFSKYPPMKVLLMTLQNAPPRLDYERDKKFSKSFRELIAACLVKDPKKRPTSAKLLKHPFFKHARSTDYLSRKILHGLFPLGDRFKKLKEAEAELFKGINGDKEQLSQHEYMRGISAWNFDLEDLRKQASLVSKVVVSRQGRS</sequence>
<evidence type="ECO:0000313" key="3">
    <source>
        <dbReference type="EnsemblPlants" id="Bo8g081970.1"/>
    </source>
</evidence>
<feature type="domain" description="Protein kinase" evidence="2">
    <location>
        <begin position="1"/>
        <end position="295"/>
    </location>
</feature>
<dbReference type="GO" id="GO:0043539">
    <property type="term" value="F:protein serine/threonine kinase activator activity"/>
    <property type="evidence" value="ECO:0007669"/>
    <property type="project" value="InterPro"/>
</dbReference>
<dbReference type="SUPFAM" id="SSF56112">
    <property type="entry name" value="Protein kinase-like (PK-like)"/>
    <property type="match status" value="1"/>
</dbReference>
<dbReference type="PROSITE" id="PS50011">
    <property type="entry name" value="PROTEIN_KINASE_DOM"/>
    <property type="match status" value="1"/>
</dbReference>
<name>A0A0D3DSI9_BRAOL</name>
<dbReference type="eggNOG" id="KOG0582">
    <property type="taxonomic scope" value="Eukaryota"/>
</dbReference>
<protein>
    <recommendedName>
        <fullName evidence="2">Protein kinase domain-containing protein</fullName>
    </recommendedName>
</protein>
<evidence type="ECO:0000313" key="4">
    <source>
        <dbReference type="Proteomes" id="UP000032141"/>
    </source>
</evidence>
<proteinExistence type="inferred from homology"/>
<dbReference type="Gramene" id="Bo8g081970.1">
    <property type="protein sequence ID" value="Bo8g081970.1"/>
    <property type="gene ID" value="Bo8g081970"/>
</dbReference>
<dbReference type="PANTHER" id="PTHR48014">
    <property type="entry name" value="SERINE/THREONINE-PROTEIN KINASE FRAY2"/>
    <property type="match status" value="1"/>
</dbReference>
<keyword evidence="4" id="KW-1185">Reference proteome</keyword>
<accession>A0A0D3DSI9</accession>
<evidence type="ECO:0000256" key="1">
    <source>
        <dbReference type="ARBA" id="ARBA00008874"/>
    </source>
</evidence>
<dbReference type="AlphaFoldDB" id="A0A0D3DSI9"/>
<dbReference type="eggNOG" id="KOG0987">
    <property type="taxonomic scope" value="Eukaryota"/>
</dbReference>
<dbReference type="InterPro" id="IPR011009">
    <property type="entry name" value="Kinase-like_dom_sf"/>
</dbReference>
<evidence type="ECO:0000259" key="2">
    <source>
        <dbReference type="PROSITE" id="PS50011"/>
    </source>
</evidence>